<keyword evidence="2" id="KW-1185">Reference proteome</keyword>
<dbReference type="AlphaFoldDB" id="A0AAD7FTJ6"/>
<proteinExistence type="predicted"/>
<organism evidence="1 2">
    <name type="scientific">Roridomyces roridus</name>
    <dbReference type="NCBI Taxonomy" id="1738132"/>
    <lineage>
        <taxon>Eukaryota</taxon>
        <taxon>Fungi</taxon>
        <taxon>Dikarya</taxon>
        <taxon>Basidiomycota</taxon>
        <taxon>Agaricomycotina</taxon>
        <taxon>Agaricomycetes</taxon>
        <taxon>Agaricomycetidae</taxon>
        <taxon>Agaricales</taxon>
        <taxon>Marasmiineae</taxon>
        <taxon>Mycenaceae</taxon>
        <taxon>Roridomyces</taxon>
    </lineage>
</organism>
<gene>
    <name evidence="1" type="ORF">FB45DRAFT_901378</name>
</gene>
<dbReference type="Gene3D" id="3.30.420.40">
    <property type="match status" value="2"/>
</dbReference>
<dbReference type="EMBL" id="JARKIF010000004">
    <property type="protein sequence ID" value="KAJ7641928.1"/>
    <property type="molecule type" value="Genomic_DNA"/>
</dbReference>
<protein>
    <submittedName>
        <fullName evidence="1">Uncharacterized protein</fullName>
    </submittedName>
</protein>
<dbReference type="PANTHER" id="PTHR14187:SF5">
    <property type="entry name" value="HEAT SHOCK 70 KDA PROTEIN 12A"/>
    <property type="match status" value="1"/>
</dbReference>
<name>A0AAD7FTJ6_9AGAR</name>
<reference evidence="1" key="1">
    <citation type="submission" date="2023-03" db="EMBL/GenBank/DDBJ databases">
        <title>Massive genome expansion in bonnet fungi (Mycena s.s.) driven by repeated elements and novel gene families across ecological guilds.</title>
        <authorList>
            <consortium name="Lawrence Berkeley National Laboratory"/>
            <person name="Harder C.B."/>
            <person name="Miyauchi S."/>
            <person name="Viragh M."/>
            <person name="Kuo A."/>
            <person name="Thoen E."/>
            <person name="Andreopoulos B."/>
            <person name="Lu D."/>
            <person name="Skrede I."/>
            <person name="Drula E."/>
            <person name="Henrissat B."/>
            <person name="Morin E."/>
            <person name="Kohler A."/>
            <person name="Barry K."/>
            <person name="LaButti K."/>
            <person name="Morin E."/>
            <person name="Salamov A."/>
            <person name="Lipzen A."/>
            <person name="Mereny Z."/>
            <person name="Hegedus B."/>
            <person name="Baldrian P."/>
            <person name="Stursova M."/>
            <person name="Weitz H."/>
            <person name="Taylor A."/>
            <person name="Grigoriev I.V."/>
            <person name="Nagy L.G."/>
            <person name="Martin F."/>
            <person name="Kauserud H."/>
        </authorList>
    </citation>
    <scope>NUCLEOTIDE SEQUENCE</scope>
    <source>
        <strain evidence="1">9284</strain>
    </source>
</reference>
<dbReference type="PANTHER" id="PTHR14187">
    <property type="entry name" value="ALPHA KINASE/ELONGATION FACTOR 2 KINASE"/>
    <property type="match status" value="1"/>
</dbReference>
<sequence length="582" mass="64434">MSATRQPHMGVRTLVLGIDIGTTFSGISYSILEPGQVPIIKSITRFPGQQEVGGDSKIPTAIYYDKAGIIRAEGASTALPTSVEQAGEEEWQYARWFKLHLRPPNTEGPEIPPLPHRMSVISVFSDFLRYLFDCAKTFIEETHPGGAALWRSMEDSRSIELVITHPNGWEGKQQNQLRDAAVVAGLSLITSDDAGHGRLRFVTEGEASLHFCIENGLMTEAIARGRGVVIVDAGGGTVDVSTYRLNRSLNESGKYEEIAPPQCLFQGSVFVTQRAYQWIEAHLAGSKFTEDVGNIAENFDTTGKLSFQGDEETVSVKFGRPGDNDPRLNIRSGMLKIPGAQVRAFFEPSISAIVAAVRDQCVSAHPIPVASVFLVGGFAANNWLFAQLQSRLEFLGVELARPDTHVNKAVADGAVSFCIDHHVSARVARFTYGVVCSQPYNPANFEHAARASKRYKGVTGLWMVPGAFDTLLKKGVQVHETTEFRSGYYRRDKDPGNLRRIEVEVLNYRGQAGDPRWVDAEQENYQIVCRVEADTRRLVKRRSDYYELQFDVVLSFGLTELKAQVAWKEQGVEKRGAAQIVY</sequence>
<accession>A0AAD7FTJ6</accession>
<evidence type="ECO:0000313" key="2">
    <source>
        <dbReference type="Proteomes" id="UP001221142"/>
    </source>
</evidence>
<dbReference type="InterPro" id="IPR043129">
    <property type="entry name" value="ATPase_NBD"/>
</dbReference>
<dbReference type="Gene3D" id="3.90.640.10">
    <property type="entry name" value="Actin, Chain A, domain 4"/>
    <property type="match status" value="1"/>
</dbReference>
<dbReference type="Proteomes" id="UP001221142">
    <property type="component" value="Unassembled WGS sequence"/>
</dbReference>
<evidence type="ECO:0000313" key="1">
    <source>
        <dbReference type="EMBL" id="KAJ7641928.1"/>
    </source>
</evidence>
<dbReference type="SUPFAM" id="SSF53067">
    <property type="entry name" value="Actin-like ATPase domain"/>
    <property type="match status" value="2"/>
</dbReference>
<comment type="caution">
    <text evidence="1">The sequence shown here is derived from an EMBL/GenBank/DDBJ whole genome shotgun (WGS) entry which is preliminary data.</text>
</comment>
<dbReference type="CDD" id="cd10170">
    <property type="entry name" value="ASKHA_NBD_HSP70"/>
    <property type="match status" value="1"/>
</dbReference>